<dbReference type="STRING" id="84645.A0A498MK68"/>
<keyword evidence="18" id="KW-0347">Helicase</keyword>
<keyword evidence="8" id="KW-0539">Nucleus</keyword>
<dbReference type="Pfam" id="PF00531">
    <property type="entry name" value="Death"/>
    <property type="match status" value="1"/>
</dbReference>
<comment type="pathway">
    <text evidence="3">Carbohydrate degradation; 2-deoxy-D-ribose 1-phosphate degradation; D-glyceraldehyde 3-phosphate and acetaldehyde from 2-deoxy-alpha-D-ribose 1-phosphate: step 2/2.</text>
</comment>
<reference evidence="18 19" key="1">
    <citation type="submission" date="2018-03" db="EMBL/GenBank/DDBJ databases">
        <title>Draft genome sequence of Rohu Carp (Labeo rohita).</title>
        <authorList>
            <person name="Das P."/>
            <person name="Kushwaha B."/>
            <person name="Joshi C.G."/>
            <person name="Kumar D."/>
            <person name="Nagpure N.S."/>
            <person name="Sahoo L."/>
            <person name="Das S.P."/>
            <person name="Bit A."/>
            <person name="Patnaik S."/>
            <person name="Meher P.K."/>
            <person name="Jayasankar P."/>
            <person name="Koringa P.G."/>
            <person name="Patel N.V."/>
            <person name="Hinsu A.T."/>
            <person name="Kumar R."/>
            <person name="Pandey M."/>
            <person name="Agarwal S."/>
            <person name="Srivastava S."/>
            <person name="Singh M."/>
            <person name="Iquebal M.A."/>
            <person name="Jaiswal S."/>
            <person name="Angadi U.B."/>
            <person name="Kumar N."/>
            <person name="Raza M."/>
            <person name="Shah T.M."/>
            <person name="Rai A."/>
            <person name="Jena J.K."/>
        </authorList>
    </citation>
    <scope>NUCLEOTIDE SEQUENCE [LARGE SCALE GENOMIC DNA]</scope>
    <source>
        <strain evidence="18">DASCIFA01</strain>
        <tissue evidence="18">Testis</tissue>
    </source>
</reference>
<evidence type="ECO:0000256" key="2">
    <source>
        <dbReference type="ARBA" id="ARBA00004463"/>
    </source>
</evidence>
<name>A0A498MK68_LABRO</name>
<dbReference type="GO" id="GO:0005634">
    <property type="term" value="C:nucleus"/>
    <property type="evidence" value="ECO:0007669"/>
    <property type="project" value="UniProtKB-SubCell"/>
</dbReference>
<dbReference type="InterPro" id="IPR000719">
    <property type="entry name" value="Prot_kinase_dom"/>
</dbReference>
<dbReference type="InterPro" id="IPR027417">
    <property type="entry name" value="P-loop_NTPase"/>
</dbReference>
<protein>
    <recommendedName>
        <fullName evidence="15">Deoxyribose-phosphate aldolase</fullName>
        <ecNumber evidence="5">4.1.2.4</ecNumber>
    </recommendedName>
    <alternativeName>
        <fullName evidence="11">2-deoxy-D-ribose 5-phosphate aldolase</fullName>
    </alternativeName>
    <alternativeName>
        <fullName evidence="10">Phosphodeoxyriboaldolase</fullName>
    </alternativeName>
</protein>
<feature type="region of interest" description="Disordered" evidence="16">
    <location>
        <begin position="1605"/>
        <end position="1639"/>
    </location>
</feature>
<feature type="region of interest" description="Disordered" evidence="16">
    <location>
        <begin position="934"/>
        <end position="958"/>
    </location>
</feature>
<dbReference type="GO" id="GO:0007165">
    <property type="term" value="P:signal transduction"/>
    <property type="evidence" value="ECO:0007669"/>
    <property type="project" value="InterPro"/>
</dbReference>
<evidence type="ECO:0000259" key="17">
    <source>
        <dbReference type="PROSITE" id="PS50011"/>
    </source>
</evidence>
<keyword evidence="18" id="KW-0547">Nucleotide-binding</keyword>
<proteinExistence type="evidence at protein level"/>
<dbReference type="CDD" id="cd00959">
    <property type="entry name" value="DeoC"/>
    <property type="match status" value="1"/>
</dbReference>
<feature type="compositionally biased region" description="Polar residues" evidence="16">
    <location>
        <begin position="1627"/>
        <end position="1636"/>
    </location>
</feature>
<gene>
    <name evidence="18" type="ORF">ROHU_025597</name>
</gene>
<dbReference type="Pfam" id="PF13538">
    <property type="entry name" value="UvrD_C_2"/>
    <property type="match status" value="1"/>
</dbReference>
<dbReference type="CDD" id="cd17933">
    <property type="entry name" value="DEXSc_RecD-like"/>
    <property type="match status" value="2"/>
</dbReference>
<feature type="compositionally biased region" description="Basic and acidic residues" evidence="16">
    <location>
        <begin position="1616"/>
        <end position="1626"/>
    </location>
</feature>
<dbReference type="Gene3D" id="3.30.200.20">
    <property type="entry name" value="Phosphorylase Kinase, domain 1"/>
    <property type="match status" value="1"/>
</dbReference>
<dbReference type="GO" id="GO:0009264">
    <property type="term" value="P:deoxyribonucleotide catabolic process"/>
    <property type="evidence" value="ECO:0007669"/>
    <property type="project" value="InterPro"/>
</dbReference>
<evidence type="ECO:0000256" key="5">
    <source>
        <dbReference type="ARBA" id="ARBA00012515"/>
    </source>
</evidence>
<feature type="compositionally biased region" description="Basic and acidic residues" evidence="16">
    <location>
        <begin position="1333"/>
        <end position="1349"/>
    </location>
</feature>
<dbReference type="PANTHER" id="PTHR10889">
    <property type="entry name" value="DEOXYRIBOSE-PHOSPHATE ALDOLASE"/>
    <property type="match status" value="1"/>
</dbReference>
<dbReference type="EC" id="4.1.2.4" evidence="5"/>
<dbReference type="InterPro" id="IPR011343">
    <property type="entry name" value="DeoC"/>
</dbReference>
<dbReference type="FunFam" id="3.20.20.70:FF:000103">
    <property type="entry name" value="Putative deoxyribose-phosphate aldolase"/>
    <property type="match status" value="1"/>
</dbReference>
<comment type="function">
    <text evidence="13">Catalyzes a reversible aldol reaction between acetaldehyde and D-glyceraldehyde 3-phosphate to generate 2-deoxy-D-ribose 5-phosphate. Participates in stress granule (SG) assembly. May allow ATP production from extracellular deoxyinosine in conditions of energy deprivation.</text>
</comment>
<dbReference type="GO" id="GO:0005524">
    <property type="term" value="F:ATP binding"/>
    <property type="evidence" value="ECO:0007669"/>
    <property type="project" value="InterPro"/>
</dbReference>
<evidence type="ECO:0000256" key="9">
    <source>
        <dbReference type="ARBA" id="ARBA00023270"/>
    </source>
</evidence>
<keyword evidence="6" id="KW-0963">Cytoplasm</keyword>
<dbReference type="GO" id="GO:0004672">
    <property type="term" value="F:protein kinase activity"/>
    <property type="evidence" value="ECO:0007669"/>
    <property type="project" value="InterPro"/>
</dbReference>
<dbReference type="Gene3D" id="3.20.20.70">
    <property type="entry name" value="Aldolase class I"/>
    <property type="match status" value="1"/>
</dbReference>
<dbReference type="InterPro" id="IPR002915">
    <property type="entry name" value="DeoC/FbaB/LacD_aldolase"/>
</dbReference>
<dbReference type="SMART" id="SM01133">
    <property type="entry name" value="DeoC"/>
    <property type="match status" value="1"/>
</dbReference>
<keyword evidence="20" id="KW-1267">Proteomics identification</keyword>
<dbReference type="SUPFAM" id="SSF52540">
    <property type="entry name" value="P-loop containing nucleoside triphosphate hydrolases"/>
    <property type="match status" value="3"/>
</dbReference>
<dbReference type="InterPro" id="IPR058839">
    <property type="entry name" value="WHD_HELB"/>
</dbReference>
<evidence type="ECO:0000256" key="4">
    <source>
        <dbReference type="ARBA" id="ARBA00009473"/>
    </source>
</evidence>
<dbReference type="Pfam" id="PF13604">
    <property type="entry name" value="AAA_30"/>
    <property type="match status" value="2"/>
</dbReference>
<dbReference type="Pfam" id="PF01791">
    <property type="entry name" value="DeoC"/>
    <property type="match status" value="1"/>
</dbReference>
<dbReference type="InterPro" id="IPR027785">
    <property type="entry name" value="UvrD-like_helicase_C"/>
</dbReference>
<comment type="catalytic activity">
    <reaction evidence="12">
        <text>2-deoxy-D-ribose 5-phosphate = D-glyceraldehyde 3-phosphate + acetaldehyde</text>
        <dbReference type="Rhea" id="RHEA:12821"/>
        <dbReference type="ChEBI" id="CHEBI:15343"/>
        <dbReference type="ChEBI" id="CHEBI:59776"/>
        <dbReference type="ChEBI" id="CHEBI:62877"/>
        <dbReference type="EC" id="4.1.2.4"/>
    </reaction>
</comment>
<dbReference type="InterPro" id="IPR011029">
    <property type="entry name" value="DEATH-like_dom_sf"/>
</dbReference>
<dbReference type="SUPFAM" id="SSF51569">
    <property type="entry name" value="Aldolase"/>
    <property type="match status" value="1"/>
</dbReference>
<comment type="caution">
    <text evidence="18">The sequence shown here is derived from an EMBL/GenBank/DDBJ whole genome shotgun (WGS) entry which is preliminary data.</text>
</comment>
<feature type="region of interest" description="Disordered" evidence="16">
    <location>
        <begin position="1321"/>
        <end position="1349"/>
    </location>
</feature>
<dbReference type="Pfam" id="PF00069">
    <property type="entry name" value="Pkinase"/>
    <property type="match status" value="1"/>
</dbReference>
<dbReference type="InterPro" id="IPR000488">
    <property type="entry name" value="Death_dom"/>
</dbReference>
<dbReference type="GO" id="GO:0004386">
    <property type="term" value="F:helicase activity"/>
    <property type="evidence" value="ECO:0007669"/>
    <property type="project" value="UniProtKB-KW"/>
</dbReference>
<evidence type="ECO:0000313" key="18">
    <source>
        <dbReference type="EMBL" id="RXN19724.1"/>
    </source>
</evidence>
<dbReference type="GO" id="GO:0046386">
    <property type="term" value="P:deoxyribose phosphate catabolic process"/>
    <property type="evidence" value="ECO:0007669"/>
    <property type="project" value="UniProtKB-UniPathway"/>
</dbReference>
<dbReference type="GO" id="GO:0004139">
    <property type="term" value="F:deoxyribose-phosphate aldolase activity"/>
    <property type="evidence" value="ECO:0007669"/>
    <property type="project" value="UniProtKB-EC"/>
</dbReference>
<evidence type="ECO:0000256" key="11">
    <source>
        <dbReference type="ARBA" id="ARBA00032755"/>
    </source>
</evidence>
<evidence type="ECO:0000256" key="10">
    <source>
        <dbReference type="ARBA" id="ARBA00031814"/>
    </source>
</evidence>
<comment type="subcellular location">
    <subcellularLocation>
        <location evidence="2">Cytoplasmic granule</location>
    </subcellularLocation>
    <subcellularLocation>
        <location evidence="1">Nucleus</location>
    </subcellularLocation>
</comment>
<sequence>MSGKINTSTFLFDVPPVLMGNFCKLMDSGVDGLGWRALANHILPSQLEVRYAEMYVAAGKSPTQELMWTWAQQNKTVGDLLKVLDQMGHARARSLFQTEGNIFIENKADWKALWEKFTKEIEVLQLYQHPNILELWGSFSEADRFCLVYPYLHNGSLFHRLHEEVQGPLSWQERLNIIKGTAKAVNHLHTAQPCMVICGNITSSNILLDERLQPKLSDFGLAHLRPHSVDQSCTIVMDTASHSNLGYLPEEYIRDGKLSIKLDVYSLGMVILETCTGQKVRQESGKSLFLRDILHSEFEEKGSVDACLQFLDPKVEHWPTAVALCLLRIGLECTSSKMRARPTMEMTEFLDMKEVNCVSSGGKVFKSSMPASKEVSFKAGDEKYRIRGRFPLCDPWWEDFMEWLPKDNQMELINVRNALQDFEDSEKKHEAMAKELKSNVLNSGQFMDIISDGKMKNSQDTTEETSQQQSNSDVLENLEELIKTDVWKLGFNNIMFKEFRMVRCEAKLEAFKVCNLLSRMTEEQRHGLKLYAELKDYFRETGSTYIEQKMLLLKMMQQWNIADEGLSFLHTHGVVIKKKSKVALHNFFSYERGIAESLKALIEGERWMIHLDVEEVLQRRLREMARDDLTDSAIKLDEDHVRAAKMICENPVTVISGKGGCGKTTLVSLVFKETMEKQTRRSENDEKPPIEVLLTAPTGRAASLLTKKNGCTAYTLHQVLWSFMNRKKEENRNSREWIFSKVRALVVDEGSLVSVQMLNSILGMLTKHAKLQKFVILGDFRQLPSIEPGNTLCDLFEGLGKWAIEMQTNHRAESELIVKNAGLISEMGRKKHYSPLHFDLTISITRPSTVPSDKRFIFVEISERDDALQEAIKFLLEKAPGLDDQKSSQIVSFIRTHDKKINFQVGDKVCCTKNGYISKTEDDTDKVCCTENGNSAETDDENMQKEPAHDAGTSQDIPMPFMAGNKTYRVEGRFPLHDPWWEVTCTIRQGRHKNFVKGFPSYKLRTDLRSEGRSLVSLFLTACGAVPDFVQMFMEWLPNSRHVEPVNVLDALQEFEDSSPENKAVAEQLKSSVNRSELKRHCRATGSTYAELEMLVDKVSRETGHLGGWEAVHFLVEQGVLKQERKCKKVSLRNLFGYEKGIAEYLRGLVEGDPWNIHLDVRKVLREAQLNRLRAKAREKQGMTRSMKFKADAEAQNGIVQEVKVEQMDLAIPQPGTSSMVHHNGETTTCEMTKLTIKEESLPSDSDTSDDFDIDPATIELDEDQVRAAEMMCANPVTVISGKGGCGKTTVVSLVFKAAMEQQTSDREEVLQACEVFQNDSQGSSNGLLPDVQEEKKDSEGSDGDEKPVEVLLTAPTGRAASLLTKRTGFTAYTMHQVLWSFMNTKKDPNGNPEAWKFSKVRVLVVDEGSLVSVQILHSILSMLTKHADLQKFVLLGDVRQLPSIEPGNTLYDLFEGLRKVRWAIEMRTNHRAESELIVKNAGLISEMGKKKYYSPLEFDATIDMMRPSKVPADKRFIFVKTCGDNGRFDLQNAIMFLLNEAPGLEDDKLSQFVAFRRMDCDLINELCCKHYSKHITRISKKKLNFQPNDKVCCTKNGYVTDREKKPEETSFDTPRAVHDSVRSSHDNAGSRSQNEQMKEKKERLCNGEIFFIKHDVTKEDEEKKCKKIRLLTLDDDNGRVVTCSYRELQRKCKLRHAWARTIHTFQGSEAETIVYVLGNSTAQNWQHVYTAVTRGQKRVYVVGRERDLEGAIKRWITPRNTRLCRFVTNVVSRQDLEWVSKVRVNTQAVLKRAQQIQGRKVAKKQWQAAWQLKAVRCIDLTTLAGDDTPSNVHRLCMKATQPIRHDLLKSMDMHDKGITTAAVCVYPSRVADAVKSLKAANSSLPVASVATGFPAGQTPLKTRLAEVQMAVEDGATEIDIVINRTLALTGQWTALYDEIRQFREACGDAHMKTILAVGELGTFTNVYKASLVSMMAGSDFIKTSTGKESVNATYPVAIVMVRAIRDYYLRTGHKVGFKPAGGIRTAQESVVWLTLMKEELGDEWLNPHLFRIGASSLLADIERQIYHYVTGRYPAYHELPMA</sequence>
<dbReference type="SUPFAM" id="SSF47986">
    <property type="entry name" value="DEATH domain"/>
    <property type="match status" value="1"/>
</dbReference>
<accession>A0A498MK68</accession>
<keyword evidence="18" id="KW-0067">ATP-binding</keyword>
<comment type="subunit">
    <text evidence="14">Interacts with YBX1.</text>
</comment>
<evidence type="ECO:0000313" key="19">
    <source>
        <dbReference type="Proteomes" id="UP000290572"/>
    </source>
</evidence>
<organism evidence="18 19">
    <name type="scientific">Labeo rohita</name>
    <name type="common">Indian major carp</name>
    <name type="synonym">Cyprinus rohita</name>
    <dbReference type="NCBI Taxonomy" id="84645"/>
    <lineage>
        <taxon>Eukaryota</taxon>
        <taxon>Metazoa</taxon>
        <taxon>Chordata</taxon>
        <taxon>Craniata</taxon>
        <taxon>Vertebrata</taxon>
        <taxon>Euteleostomi</taxon>
        <taxon>Actinopterygii</taxon>
        <taxon>Neopterygii</taxon>
        <taxon>Teleostei</taxon>
        <taxon>Ostariophysi</taxon>
        <taxon>Cypriniformes</taxon>
        <taxon>Cyprinidae</taxon>
        <taxon>Labeoninae</taxon>
        <taxon>Labeonini</taxon>
        <taxon>Labeo</taxon>
    </lineage>
</organism>
<dbReference type="SMART" id="SM00220">
    <property type="entry name" value="S_TKc"/>
    <property type="match status" value="1"/>
</dbReference>
<dbReference type="NCBIfam" id="TIGR00126">
    <property type="entry name" value="deoC"/>
    <property type="match status" value="1"/>
</dbReference>
<evidence type="ECO:0000256" key="3">
    <source>
        <dbReference type="ARBA" id="ARBA00004816"/>
    </source>
</evidence>
<comment type="similarity">
    <text evidence="4">Belongs to the DeoC/FbaB aldolase family. DeoC type 2 subfamily.</text>
</comment>
<dbReference type="CDD" id="cd18809">
    <property type="entry name" value="SF1_C_RecD"/>
    <property type="match status" value="1"/>
</dbReference>
<evidence type="ECO:0000256" key="6">
    <source>
        <dbReference type="ARBA" id="ARBA00022490"/>
    </source>
</evidence>
<dbReference type="GO" id="GO:0016052">
    <property type="term" value="P:carbohydrate catabolic process"/>
    <property type="evidence" value="ECO:0007669"/>
    <property type="project" value="TreeGrafter"/>
</dbReference>
<evidence type="ECO:0000256" key="13">
    <source>
        <dbReference type="ARBA" id="ARBA00054733"/>
    </source>
</evidence>
<dbReference type="Proteomes" id="UP000290572">
    <property type="component" value="Unassembled WGS sequence"/>
</dbReference>
<evidence type="ECO:0007829" key="20">
    <source>
        <dbReference type="PeptideAtlas" id="A0A498MK68"/>
    </source>
</evidence>
<dbReference type="PANTHER" id="PTHR10889:SF3">
    <property type="entry name" value="DEOXYRIBOSE-PHOSPHATE ALDOLASE"/>
    <property type="match status" value="1"/>
</dbReference>
<dbReference type="Gene3D" id="3.40.50.300">
    <property type="entry name" value="P-loop containing nucleotide triphosphate hydrolases"/>
    <property type="match status" value="3"/>
</dbReference>
<evidence type="ECO:0000256" key="14">
    <source>
        <dbReference type="ARBA" id="ARBA00061866"/>
    </source>
</evidence>
<keyword evidence="18" id="KW-0378">Hydrolase</keyword>
<dbReference type="Pfam" id="PF25894">
    <property type="entry name" value="WHD_HELB"/>
    <property type="match status" value="2"/>
</dbReference>
<evidence type="ECO:0000256" key="7">
    <source>
        <dbReference type="ARBA" id="ARBA00023239"/>
    </source>
</evidence>
<dbReference type="InterPro" id="IPR011009">
    <property type="entry name" value="Kinase-like_dom_sf"/>
</dbReference>
<evidence type="ECO:0000256" key="8">
    <source>
        <dbReference type="ARBA" id="ARBA00023242"/>
    </source>
</evidence>
<dbReference type="EMBL" id="QBIY01012660">
    <property type="protein sequence ID" value="RXN19724.1"/>
    <property type="molecule type" value="Genomic_DNA"/>
</dbReference>
<feature type="domain" description="Protein kinase" evidence="17">
    <location>
        <begin position="81"/>
        <end position="355"/>
    </location>
</feature>
<evidence type="ECO:0000256" key="15">
    <source>
        <dbReference type="ARBA" id="ARBA00068105"/>
    </source>
</evidence>
<evidence type="ECO:0000256" key="16">
    <source>
        <dbReference type="SAM" id="MobiDB-lite"/>
    </source>
</evidence>
<evidence type="ECO:0000256" key="1">
    <source>
        <dbReference type="ARBA" id="ARBA00004123"/>
    </source>
</evidence>
<dbReference type="InterPro" id="IPR013785">
    <property type="entry name" value="Aldolase_TIM"/>
</dbReference>
<dbReference type="CDD" id="cd08796">
    <property type="entry name" value="Death_IRAK-M"/>
    <property type="match status" value="1"/>
</dbReference>
<dbReference type="Gene3D" id="1.10.510.10">
    <property type="entry name" value="Transferase(Phosphotransferase) domain 1"/>
    <property type="match status" value="1"/>
</dbReference>
<evidence type="ECO:0000256" key="12">
    <source>
        <dbReference type="ARBA" id="ARBA00048791"/>
    </source>
</evidence>
<keyword evidence="7" id="KW-0456">Lyase</keyword>
<dbReference type="GO" id="GO:0005737">
    <property type="term" value="C:cytoplasm"/>
    <property type="evidence" value="ECO:0007669"/>
    <property type="project" value="InterPro"/>
</dbReference>
<keyword evidence="19" id="KW-1185">Reference proteome</keyword>
<dbReference type="InterPro" id="IPR042747">
    <property type="entry name" value="IRAK3_death"/>
</dbReference>
<dbReference type="Gene3D" id="1.10.533.10">
    <property type="entry name" value="Death Domain, Fas"/>
    <property type="match status" value="1"/>
</dbReference>
<dbReference type="SUPFAM" id="SSF56112">
    <property type="entry name" value="Protein kinase-like (PK-like)"/>
    <property type="match status" value="1"/>
</dbReference>
<keyword evidence="9" id="KW-0704">Schiff base</keyword>
<dbReference type="UniPathway" id="UPA00002">
    <property type="reaction ID" value="UER00468"/>
</dbReference>
<dbReference type="PROSITE" id="PS50011">
    <property type="entry name" value="PROTEIN_KINASE_DOM"/>
    <property type="match status" value="1"/>
</dbReference>